<dbReference type="Proteomes" id="UP000319004">
    <property type="component" value="Chromosome"/>
</dbReference>
<dbReference type="KEGG" id="snep:Enr13x_56930"/>
<sequence>MKNENENALAHGAGAALLGLLGMFGRCADDVARIGVNSADDIGRACISTSDDFGRFATSTGDDVFRTADDLVYVPETPPRVVATNDEFSTGLHLTKETVEIAIKVAENAAFDDANE</sequence>
<name>A0A518HY50_9BACT</name>
<dbReference type="AlphaFoldDB" id="A0A518HY50"/>
<keyword evidence="2" id="KW-1185">Reference proteome</keyword>
<proteinExistence type="predicted"/>
<reference evidence="1 2" key="1">
    <citation type="submission" date="2019-03" db="EMBL/GenBank/DDBJ databases">
        <title>Deep-cultivation of Planctomycetes and their phenomic and genomic characterization uncovers novel biology.</title>
        <authorList>
            <person name="Wiegand S."/>
            <person name="Jogler M."/>
            <person name="Boedeker C."/>
            <person name="Pinto D."/>
            <person name="Vollmers J."/>
            <person name="Rivas-Marin E."/>
            <person name="Kohn T."/>
            <person name="Peeters S.H."/>
            <person name="Heuer A."/>
            <person name="Rast P."/>
            <person name="Oberbeckmann S."/>
            <person name="Bunk B."/>
            <person name="Jeske O."/>
            <person name="Meyerdierks A."/>
            <person name="Storesund J.E."/>
            <person name="Kallscheuer N."/>
            <person name="Luecker S."/>
            <person name="Lage O.M."/>
            <person name="Pohl T."/>
            <person name="Merkel B.J."/>
            <person name="Hornburger P."/>
            <person name="Mueller R.-W."/>
            <person name="Bruemmer F."/>
            <person name="Labrenz M."/>
            <person name="Spormann A.M."/>
            <person name="Op den Camp H."/>
            <person name="Overmann J."/>
            <person name="Amann R."/>
            <person name="Jetten M.S.M."/>
            <person name="Mascher T."/>
            <person name="Medema M.H."/>
            <person name="Devos D.P."/>
            <person name="Kaster A.-K."/>
            <person name="Ovreas L."/>
            <person name="Rohde M."/>
            <person name="Galperin M.Y."/>
            <person name="Jogler C."/>
        </authorList>
    </citation>
    <scope>NUCLEOTIDE SEQUENCE [LARGE SCALE GENOMIC DNA]</scope>
    <source>
        <strain evidence="1 2">Enr13</strain>
    </source>
</reference>
<protein>
    <submittedName>
        <fullName evidence="1">Uncharacterized protein</fullName>
    </submittedName>
</protein>
<gene>
    <name evidence="1" type="ORF">Enr13x_56930</name>
</gene>
<evidence type="ECO:0000313" key="1">
    <source>
        <dbReference type="EMBL" id="QDV45791.1"/>
    </source>
</evidence>
<dbReference type="EMBL" id="CP037423">
    <property type="protein sequence ID" value="QDV45791.1"/>
    <property type="molecule type" value="Genomic_DNA"/>
</dbReference>
<organism evidence="1 2">
    <name type="scientific">Stieleria neptunia</name>
    <dbReference type="NCBI Taxonomy" id="2527979"/>
    <lineage>
        <taxon>Bacteria</taxon>
        <taxon>Pseudomonadati</taxon>
        <taxon>Planctomycetota</taxon>
        <taxon>Planctomycetia</taxon>
        <taxon>Pirellulales</taxon>
        <taxon>Pirellulaceae</taxon>
        <taxon>Stieleria</taxon>
    </lineage>
</organism>
<evidence type="ECO:0000313" key="2">
    <source>
        <dbReference type="Proteomes" id="UP000319004"/>
    </source>
</evidence>
<accession>A0A518HY50</accession>